<protein>
    <submittedName>
        <fullName evidence="2">Type IV secretion system coupling TraD/TrwB family protein</fullName>
    </submittedName>
</protein>
<dbReference type="CDD" id="cd01127">
    <property type="entry name" value="TrwB_TraG_TraD_VirD4"/>
    <property type="match status" value="1"/>
</dbReference>
<dbReference type="Gene3D" id="3.40.50.300">
    <property type="entry name" value="P-loop containing nucleotide triphosphate hydrolases"/>
    <property type="match status" value="2"/>
</dbReference>
<reference evidence="2 3" key="1">
    <citation type="submission" date="2019-03" db="EMBL/GenBank/DDBJ databases">
        <title>Genomic Encyclopedia of Type Strains, Phase III (KMG-III): the genomes of soil and plant-associated and newly described type strains.</title>
        <authorList>
            <person name="Whitman W."/>
        </authorList>
    </citation>
    <scope>NUCLEOTIDE SEQUENCE [LARGE SCALE GENOMIC DNA]</scope>
    <source>
        <strain evidence="2 3">VKM Ac-2527</strain>
    </source>
</reference>
<feature type="region of interest" description="Disordered" evidence="1">
    <location>
        <begin position="702"/>
        <end position="729"/>
    </location>
</feature>
<dbReference type="SUPFAM" id="SSF52540">
    <property type="entry name" value="P-loop containing nucleoside triphosphate hydrolases"/>
    <property type="match status" value="1"/>
</dbReference>
<dbReference type="PANTHER" id="PTHR30121">
    <property type="entry name" value="UNCHARACTERIZED PROTEIN YJGR-RELATED"/>
    <property type="match status" value="1"/>
</dbReference>
<dbReference type="PANTHER" id="PTHR30121:SF6">
    <property type="entry name" value="SLR6007 PROTEIN"/>
    <property type="match status" value="1"/>
</dbReference>
<dbReference type="EMBL" id="SNWQ01000035">
    <property type="protein sequence ID" value="TDO30686.1"/>
    <property type="molecule type" value="Genomic_DNA"/>
</dbReference>
<organism evidence="2 3">
    <name type="scientific">Kribbella caucasensis</name>
    <dbReference type="NCBI Taxonomy" id="2512215"/>
    <lineage>
        <taxon>Bacteria</taxon>
        <taxon>Bacillati</taxon>
        <taxon>Actinomycetota</taxon>
        <taxon>Actinomycetes</taxon>
        <taxon>Propionibacteriales</taxon>
        <taxon>Kribbellaceae</taxon>
        <taxon>Kribbella</taxon>
    </lineage>
</organism>
<sequence length="757" mass="80809">MMGLELLVALCACGVAPILGVPTVRRRNQRRWQDELVAYELRFPRGLDPAAVSAFLSGLSGLVAHRLMRPFVVRAVMFEVSATAAGIRHYLLVPKSLSQVALSALRAAMPSVGAHPDSDYRGNTPVLAAELGLSHHGRSLATDQAVNVSTALLASLLPLKAGEELRVQWSLSPLGPVALTPRVTQPPIAVAVWDLLNGRSELRSADPEVVKAARTKERAPLFAATIRVGVTAGPARSRSLLLRTLAAFHTANAPGAHLQRLERSSRRVGQALRDYRLPLLSWPCTLNSLELAGLLAFPAGAVVLPGLRLGGARQLAPAADVPAAGRVVAQATFPGAERPVALSVTESMKHLHVIGPTGSGKSSLLCGLVAQDMAAGHGVLVIEPSGDLISEVLDRVPVHRIKDVVILDPADETRPVGFNVLAGAETAPELVVDQVVGIFHDLYRTSWGPRTDDILRSALLTLVSEPGATLVDLPLLLTDPGFRRRLVGRVNDPVALGPFWAWYEALSDAERAQAIGPVMNKLRAFLLRRRLRNVLGQAEPAFDLEQALADRRIVLVPLTKGVLGEEAAALIGALVVARSWQAVLRRSAVAPADRPVTFAYVDEFQNYLRLPTSIADVLAEARKLKFGLTLAHQHLGQLPTEMQKAVLANARSRVIFQVSAADAKVLASELKPHLAAEDLQGLGAYEVAVSLSAGARIAPPLTGQTLLPPAPTGNASAARQHSRQTYGRDLADVEAAIRERHEGRLPGGGTGRREVRS</sequence>
<evidence type="ECO:0000313" key="3">
    <source>
        <dbReference type="Proteomes" id="UP000295388"/>
    </source>
</evidence>
<dbReference type="OrthoDB" id="3258326at2"/>
<proteinExistence type="predicted"/>
<dbReference type="InterPro" id="IPR027417">
    <property type="entry name" value="P-loop_NTPase"/>
</dbReference>
<dbReference type="Proteomes" id="UP000295388">
    <property type="component" value="Unassembled WGS sequence"/>
</dbReference>
<dbReference type="InterPro" id="IPR051162">
    <property type="entry name" value="T4SS_component"/>
</dbReference>
<feature type="compositionally biased region" description="Polar residues" evidence="1">
    <location>
        <begin position="713"/>
        <end position="725"/>
    </location>
</feature>
<feature type="region of interest" description="Disordered" evidence="1">
    <location>
        <begin position="738"/>
        <end position="757"/>
    </location>
</feature>
<accession>A0A4R6J8G4</accession>
<keyword evidence="3" id="KW-1185">Reference proteome</keyword>
<evidence type="ECO:0000313" key="2">
    <source>
        <dbReference type="EMBL" id="TDO30686.1"/>
    </source>
</evidence>
<comment type="caution">
    <text evidence="2">The sequence shown here is derived from an EMBL/GenBank/DDBJ whole genome shotgun (WGS) entry which is preliminary data.</text>
</comment>
<name>A0A4R6J8G4_9ACTN</name>
<dbReference type="AlphaFoldDB" id="A0A4R6J8G4"/>
<gene>
    <name evidence="2" type="ORF">EV643_1358</name>
</gene>
<evidence type="ECO:0000256" key="1">
    <source>
        <dbReference type="SAM" id="MobiDB-lite"/>
    </source>
</evidence>
<dbReference type="RefSeq" id="WP_133805477.1">
    <property type="nucleotide sequence ID" value="NZ_SNWQ01000035.1"/>
</dbReference>